<gene>
    <name evidence="1" type="ORF">E2C01_089210</name>
</gene>
<reference evidence="1 2" key="1">
    <citation type="submission" date="2019-05" db="EMBL/GenBank/DDBJ databases">
        <title>Another draft genome of Portunus trituberculatus and its Hox gene families provides insights of decapod evolution.</title>
        <authorList>
            <person name="Jeong J.-H."/>
            <person name="Song I."/>
            <person name="Kim S."/>
            <person name="Choi T."/>
            <person name="Kim D."/>
            <person name="Ryu S."/>
            <person name="Kim W."/>
        </authorList>
    </citation>
    <scope>NUCLEOTIDE SEQUENCE [LARGE SCALE GENOMIC DNA]</scope>
    <source>
        <tissue evidence="1">Muscle</tissue>
    </source>
</reference>
<dbReference type="EMBL" id="VSRR010097103">
    <property type="protein sequence ID" value="MPC94059.1"/>
    <property type="molecule type" value="Genomic_DNA"/>
</dbReference>
<accession>A0A5B7JGM5</accession>
<name>A0A5B7JGM5_PORTR</name>
<comment type="caution">
    <text evidence="1">The sequence shown here is derived from an EMBL/GenBank/DDBJ whole genome shotgun (WGS) entry which is preliminary data.</text>
</comment>
<evidence type="ECO:0000313" key="2">
    <source>
        <dbReference type="Proteomes" id="UP000324222"/>
    </source>
</evidence>
<sequence>MAFNWCGFGSFVCPGGGQWRVCAEDQCVCLYGWECCNAPPV</sequence>
<evidence type="ECO:0000313" key="1">
    <source>
        <dbReference type="EMBL" id="MPC94059.1"/>
    </source>
</evidence>
<keyword evidence="2" id="KW-1185">Reference proteome</keyword>
<protein>
    <submittedName>
        <fullName evidence="1">Uncharacterized protein</fullName>
    </submittedName>
</protein>
<proteinExistence type="predicted"/>
<dbReference type="Proteomes" id="UP000324222">
    <property type="component" value="Unassembled WGS sequence"/>
</dbReference>
<organism evidence="1 2">
    <name type="scientific">Portunus trituberculatus</name>
    <name type="common">Swimming crab</name>
    <name type="synonym">Neptunus trituberculatus</name>
    <dbReference type="NCBI Taxonomy" id="210409"/>
    <lineage>
        <taxon>Eukaryota</taxon>
        <taxon>Metazoa</taxon>
        <taxon>Ecdysozoa</taxon>
        <taxon>Arthropoda</taxon>
        <taxon>Crustacea</taxon>
        <taxon>Multicrustacea</taxon>
        <taxon>Malacostraca</taxon>
        <taxon>Eumalacostraca</taxon>
        <taxon>Eucarida</taxon>
        <taxon>Decapoda</taxon>
        <taxon>Pleocyemata</taxon>
        <taxon>Brachyura</taxon>
        <taxon>Eubrachyura</taxon>
        <taxon>Portunoidea</taxon>
        <taxon>Portunidae</taxon>
        <taxon>Portuninae</taxon>
        <taxon>Portunus</taxon>
    </lineage>
</organism>
<dbReference type="AlphaFoldDB" id="A0A5B7JGM5"/>